<reference evidence="1 2" key="1">
    <citation type="submission" date="2021-03" db="EMBL/GenBank/DDBJ databases">
        <title>Sequencing the genomes of 1000 actinobacteria strains.</title>
        <authorList>
            <person name="Klenk H.-P."/>
        </authorList>
    </citation>
    <scope>NUCLEOTIDE SEQUENCE [LARGE SCALE GENOMIC DNA]</scope>
    <source>
        <strain evidence="1 2">DSM 45516</strain>
    </source>
</reference>
<sequence>MSETITDLLEFGILGTGETVRLGAARTLVAGYTGRDEAAVRHHIDELAAIGVAPPPQVPMLYQVDRATITTAPSTPIRSRDTSGEVEPVLLRHQGRYYLGVGSDHTDRRLETIDIADSKRACPKPVGSTVIEIDDWHSFDWDSCRARSWVDGKPYQDGALAALRTPINLLDIITDRLGDQGQDLICFAGTLPLLDGEFTPGARWELELTLPDGRVLTHTYDTTSEGV</sequence>
<evidence type="ECO:0000313" key="1">
    <source>
        <dbReference type="EMBL" id="MBP2191509.1"/>
    </source>
</evidence>
<keyword evidence="1" id="KW-0560">Oxidoreductase</keyword>
<dbReference type="Pfam" id="PF11010">
    <property type="entry name" value="DUF2848"/>
    <property type="match status" value="1"/>
</dbReference>
<organism evidence="1 2">
    <name type="scientific">Nocardia goodfellowii</name>
    <dbReference type="NCBI Taxonomy" id="882446"/>
    <lineage>
        <taxon>Bacteria</taxon>
        <taxon>Bacillati</taxon>
        <taxon>Actinomycetota</taxon>
        <taxon>Actinomycetes</taxon>
        <taxon>Mycobacteriales</taxon>
        <taxon>Nocardiaceae</taxon>
        <taxon>Nocardia</taxon>
    </lineage>
</organism>
<evidence type="ECO:0000313" key="2">
    <source>
        <dbReference type="Proteomes" id="UP001519325"/>
    </source>
</evidence>
<comment type="caution">
    <text evidence="1">The sequence shown here is derived from an EMBL/GenBank/DDBJ whole genome shotgun (WGS) entry which is preliminary data.</text>
</comment>
<dbReference type="Proteomes" id="UP001519325">
    <property type="component" value="Unassembled WGS sequence"/>
</dbReference>
<dbReference type="GO" id="GO:0052881">
    <property type="term" value="F:4-hydroxyphenylacetate 3-monooxygenase activity"/>
    <property type="evidence" value="ECO:0007669"/>
    <property type="project" value="UniProtKB-EC"/>
</dbReference>
<dbReference type="RefSeq" id="WP_209893215.1">
    <property type="nucleotide sequence ID" value="NZ_JAGGMR010000001.1"/>
</dbReference>
<dbReference type="SUPFAM" id="SSF56529">
    <property type="entry name" value="FAH"/>
    <property type="match status" value="1"/>
</dbReference>
<gene>
    <name evidence="1" type="ORF">BJ987_004410</name>
</gene>
<name>A0ABS4QII1_9NOCA</name>
<dbReference type="InterPro" id="IPR021269">
    <property type="entry name" value="DUF2848"/>
</dbReference>
<dbReference type="EMBL" id="JAGGMR010000001">
    <property type="protein sequence ID" value="MBP2191509.1"/>
    <property type="molecule type" value="Genomic_DNA"/>
</dbReference>
<dbReference type="InterPro" id="IPR036663">
    <property type="entry name" value="Fumarylacetoacetase_C_sf"/>
</dbReference>
<keyword evidence="2" id="KW-1185">Reference proteome</keyword>
<proteinExistence type="predicted"/>
<accession>A0ABS4QII1</accession>
<dbReference type="EC" id="1.14.14.9" evidence="1"/>
<protein>
    <submittedName>
        <fullName evidence="1">4-hydroxyphenylacetate 3-monooxygenase</fullName>
        <ecNumber evidence="1">1.14.14.9</ecNumber>
    </submittedName>
</protein>